<dbReference type="EMBL" id="MU118139">
    <property type="protein sequence ID" value="KAF9644437.1"/>
    <property type="molecule type" value="Genomic_DNA"/>
</dbReference>
<proteinExistence type="predicted"/>
<protein>
    <submittedName>
        <fullName evidence="1">Uncharacterized protein</fullName>
    </submittedName>
</protein>
<evidence type="ECO:0000313" key="2">
    <source>
        <dbReference type="Proteomes" id="UP000886501"/>
    </source>
</evidence>
<organism evidence="1 2">
    <name type="scientific">Thelephora ganbajun</name>
    <name type="common">Ganba fungus</name>
    <dbReference type="NCBI Taxonomy" id="370292"/>
    <lineage>
        <taxon>Eukaryota</taxon>
        <taxon>Fungi</taxon>
        <taxon>Dikarya</taxon>
        <taxon>Basidiomycota</taxon>
        <taxon>Agaricomycotina</taxon>
        <taxon>Agaricomycetes</taxon>
        <taxon>Thelephorales</taxon>
        <taxon>Thelephoraceae</taxon>
        <taxon>Thelephora</taxon>
    </lineage>
</organism>
<comment type="caution">
    <text evidence="1">The sequence shown here is derived from an EMBL/GenBank/DDBJ whole genome shotgun (WGS) entry which is preliminary data.</text>
</comment>
<dbReference type="Proteomes" id="UP000886501">
    <property type="component" value="Unassembled WGS sequence"/>
</dbReference>
<keyword evidence="2" id="KW-1185">Reference proteome</keyword>
<evidence type="ECO:0000313" key="1">
    <source>
        <dbReference type="EMBL" id="KAF9644437.1"/>
    </source>
</evidence>
<reference evidence="1" key="2">
    <citation type="journal article" date="2020" name="Nat. Commun.">
        <title>Large-scale genome sequencing of mycorrhizal fungi provides insights into the early evolution of symbiotic traits.</title>
        <authorList>
            <person name="Miyauchi S."/>
            <person name="Kiss E."/>
            <person name="Kuo A."/>
            <person name="Drula E."/>
            <person name="Kohler A."/>
            <person name="Sanchez-Garcia M."/>
            <person name="Morin E."/>
            <person name="Andreopoulos B."/>
            <person name="Barry K.W."/>
            <person name="Bonito G."/>
            <person name="Buee M."/>
            <person name="Carver A."/>
            <person name="Chen C."/>
            <person name="Cichocki N."/>
            <person name="Clum A."/>
            <person name="Culley D."/>
            <person name="Crous P.W."/>
            <person name="Fauchery L."/>
            <person name="Girlanda M."/>
            <person name="Hayes R.D."/>
            <person name="Keri Z."/>
            <person name="LaButti K."/>
            <person name="Lipzen A."/>
            <person name="Lombard V."/>
            <person name="Magnuson J."/>
            <person name="Maillard F."/>
            <person name="Murat C."/>
            <person name="Nolan M."/>
            <person name="Ohm R.A."/>
            <person name="Pangilinan J."/>
            <person name="Pereira M.F."/>
            <person name="Perotto S."/>
            <person name="Peter M."/>
            <person name="Pfister S."/>
            <person name="Riley R."/>
            <person name="Sitrit Y."/>
            <person name="Stielow J.B."/>
            <person name="Szollosi G."/>
            <person name="Zifcakova L."/>
            <person name="Stursova M."/>
            <person name="Spatafora J.W."/>
            <person name="Tedersoo L."/>
            <person name="Vaario L.M."/>
            <person name="Yamada A."/>
            <person name="Yan M."/>
            <person name="Wang P."/>
            <person name="Xu J."/>
            <person name="Bruns T."/>
            <person name="Baldrian P."/>
            <person name="Vilgalys R."/>
            <person name="Dunand C."/>
            <person name="Henrissat B."/>
            <person name="Grigoriev I.V."/>
            <person name="Hibbett D."/>
            <person name="Nagy L.G."/>
            <person name="Martin F.M."/>
        </authorList>
    </citation>
    <scope>NUCLEOTIDE SEQUENCE</scope>
    <source>
        <strain evidence="1">P2</strain>
    </source>
</reference>
<gene>
    <name evidence="1" type="ORF">BDM02DRAFT_3121925</name>
</gene>
<reference evidence="1" key="1">
    <citation type="submission" date="2019-10" db="EMBL/GenBank/DDBJ databases">
        <authorList>
            <consortium name="DOE Joint Genome Institute"/>
            <person name="Kuo A."/>
            <person name="Miyauchi S."/>
            <person name="Kiss E."/>
            <person name="Drula E."/>
            <person name="Kohler A."/>
            <person name="Sanchez-Garcia M."/>
            <person name="Andreopoulos B."/>
            <person name="Barry K.W."/>
            <person name="Bonito G."/>
            <person name="Buee M."/>
            <person name="Carver A."/>
            <person name="Chen C."/>
            <person name="Cichocki N."/>
            <person name="Clum A."/>
            <person name="Culley D."/>
            <person name="Crous P.W."/>
            <person name="Fauchery L."/>
            <person name="Girlanda M."/>
            <person name="Hayes R."/>
            <person name="Keri Z."/>
            <person name="Labutti K."/>
            <person name="Lipzen A."/>
            <person name="Lombard V."/>
            <person name="Magnuson J."/>
            <person name="Maillard F."/>
            <person name="Morin E."/>
            <person name="Murat C."/>
            <person name="Nolan M."/>
            <person name="Ohm R."/>
            <person name="Pangilinan J."/>
            <person name="Pereira M."/>
            <person name="Perotto S."/>
            <person name="Peter M."/>
            <person name="Riley R."/>
            <person name="Sitrit Y."/>
            <person name="Stielow B."/>
            <person name="Szollosi G."/>
            <person name="Zifcakova L."/>
            <person name="Stursova M."/>
            <person name="Spatafora J.W."/>
            <person name="Tedersoo L."/>
            <person name="Vaario L.-M."/>
            <person name="Yamada A."/>
            <person name="Yan M."/>
            <person name="Wang P."/>
            <person name="Xu J."/>
            <person name="Bruns T."/>
            <person name="Baldrian P."/>
            <person name="Vilgalys R."/>
            <person name="Henrissat B."/>
            <person name="Grigoriev I.V."/>
            <person name="Hibbett D."/>
            <person name="Nagy L.G."/>
            <person name="Martin F.M."/>
        </authorList>
    </citation>
    <scope>NUCLEOTIDE SEQUENCE</scope>
    <source>
        <strain evidence="1">P2</strain>
    </source>
</reference>
<name>A0ACB6Z4J1_THEGA</name>
<sequence>MIPVQSPVKDYLSSIVPNQTKYPRPSRTSHPHLRGEAEASCKPCQRIPQSARIPCGRFQTRPG</sequence>
<accession>A0ACB6Z4J1</accession>